<reference evidence="2 3" key="1">
    <citation type="submission" date="2018-03" db="EMBL/GenBank/DDBJ databases">
        <title>Whole genome sequencing of Histamine producing bacteria.</title>
        <authorList>
            <person name="Butler K."/>
        </authorList>
    </citation>
    <scope>NUCLEOTIDE SEQUENCE [LARGE SCALE GENOMIC DNA]</scope>
    <source>
        <strain evidence="2 3">BS2</strain>
    </source>
</reference>
<proteinExistence type="predicted"/>
<evidence type="ECO:0000256" key="1">
    <source>
        <dbReference type="SAM" id="Phobius"/>
    </source>
</evidence>
<evidence type="ECO:0008006" key="4">
    <source>
        <dbReference type="Google" id="ProtNLM"/>
    </source>
</evidence>
<name>A0A2T3IFN0_9GAMM</name>
<evidence type="ECO:0000313" key="3">
    <source>
        <dbReference type="Proteomes" id="UP000240254"/>
    </source>
</evidence>
<dbReference type="EMBL" id="PYMK01000025">
    <property type="protein sequence ID" value="PSU25106.1"/>
    <property type="molecule type" value="Genomic_DNA"/>
</dbReference>
<dbReference type="Pfam" id="PF04307">
    <property type="entry name" value="YdjM"/>
    <property type="match status" value="1"/>
</dbReference>
<accession>A0A2T3IFN0</accession>
<sequence>MIAINHLLSTASAYVILLESDIGFFYTLSIAHLPLVLIGALLPDIDLPQSTVGRRVILLSKPINLIFGHRGAFHSVVACVACYGLFSIIDDVVALAVTFGYVSHLVGDMATKAGTNLLWPITKTRYRLPILFARNSVFEYLSTALLTCYAFITVFGGSR</sequence>
<comment type="caution">
    <text evidence="2">The sequence shown here is derived from an EMBL/GenBank/DDBJ whole genome shotgun (WGS) entry which is preliminary data.</text>
</comment>
<keyword evidence="1" id="KW-0812">Transmembrane</keyword>
<evidence type="ECO:0000313" key="2">
    <source>
        <dbReference type="EMBL" id="PSU25106.1"/>
    </source>
</evidence>
<keyword evidence="1" id="KW-1133">Transmembrane helix</keyword>
<organism evidence="2 3">
    <name type="scientific">Photobacterium aquimaris</name>
    <dbReference type="NCBI Taxonomy" id="512643"/>
    <lineage>
        <taxon>Bacteria</taxon>
        <taxon>Pseudomonadati</taxon>
        <taxon>Pseudomonadota</taxon>
        <taxon>Gammaproteobacteria</taxon>
        <taxon>Vibrionales</taxon>
        <taxon>Vibrionaceae</taxon>
        <taxon>Photobacterium</taxon>
    </lineage>
</organism>
<dbReference type="PANTHER" id="PTHR35531:SF1">
    <property type="entry name" value="INNER MEMBRANE PROTEIN YBCI-RELATED"/>
    <property type="match status" value="1"/>
</dbReference>
<dbReference type="Proteomes" id="UP000240254">
    <property type="component" value="Unassembled WGS sequence"/>
</dbReference>
<protein>
    <recommendedName>
        <fullName evidence="4">Metal-dependent hydrolase</fullName>
    </recommendedName>
</protein>
<dbReference type="PANTHER" id="PTHR35531">
    <property type="entry name" value="INNER MEMBRANE PROTEIN YBCI-RELATED"/>
    <property type="match status" value="1"/>
</dbReference>
<dbReference type="OrthoDB" id="5459053at2"/>
<keyword evidence="1" id="KW-0472">Membrane</keyword>
<feature type="transmembrane region" description="Helical" evidence="1">
    <location>
        <begin position="22"/>
        <end position="42"/>
    </location>
</feature>
<dbReference type="AlphaFoldDB" id="A0A2T3IFN0"/>
<feature type="transmembrane region" description="Helical" evidence="1">
    <location>
        <begin position="131"/>
        <end position="152"/>
    </location>
</feature>
<gene>
    <name evidence="2" type="ORF">CTM88_18010</name>
</gene>
<dbReference type="InterPro" id="IPR007404">
    <property type="entry name" value="YdjM-like"/>
</dbReference>
<dbReference type="RefSeq" id="WP_065176501.1">
    <property type="nucleotide sequence ID" value="NZ_LZFA01000014.1"/>
</dbReference>